<evidence type="ECO:0000313" key="2">
    <source>
        <dbReference type="Proteomes" id="UP000499080"/>
    </source>
</evidence>
<dbReference type="OrthoDB" id="10045182at2759"/>
<keyword evidence="2" id="KW-1185">Reference proteome</keyword>
<gene>
    <name evidence="1" type="ORF">AVEN_39774_1</name>
</gene>
<protein>
    <recommendedName>
        <fullName evidence="3">Tc3 transposase DNA binding domain-containing protein</fullName>
    </recommendedName>
</protein>
<dbReference type="Proteomes" id="UP000499080">
    <property type="component" value="Unassembled WGS sequence"/>
</dbReference>
<dbReference type="AlphaFoldDB" id="A0A4Y2GEL1"/>
<comment type="caution">
    <text evidence="1">The sequence shown here is derived from an EMBL/GenBank/DDBJ whole genome shotgun (WGS) entry which is preliminary data.</text>
</comment>
<proteinExistence type="predicted"/>
<reference evidence="1 2" key="1">
    <citation type="journal article" date="2019" name="Sci. Rep.">
        <title>Orb-weaving spider Araneus ventricosus genome elucidates the spidroin gene catalogue.</title>
        <authorList>
            <person name="Kono N."/>
            <person name="Nakamura H."/>
            <person name="Ohtoshi R."/>
            <person name="Moran D.A.P."/>
            <person name="Shinohara A."/>
            <person name="Yoshida Y."/>
            <person name="Fujiwara M."/>
            <person name="Mori M."/>
            <person name="Tomita M."/>
            <person name="Arakawa K."/>
        </authorList>
    </citation>
    <scope>NUCLEOTIDE SEQUENCE [LARGE SCALE GENOMIC DNA]</scope>
</reference>
<evidence type="ECO:0008006" key="3">
    <source>
        <dbReference type="Google" id="ProtNLM"/>
    </source>
</evidence>
<accession>A0A4Y2GEL1</accession>
<sequence length="125" mass="14091">MGKSRDLTDIEKGMIIGHRASGGSINETAAFVKCSRSVIVNVYNNWKNQEGVQSRRANYGAPRAINDSYRRYIDDPNESAMHQKAIQDNCATHFIAYWPSQQTFDFSTHVDKRSSLETLCICITA</sequence>
<name>A0A4Y2GEL1_ARAVE</name>
<evidence type="ECO:0000313" key="1">
    <source>
        <dbReference type="EMBL" id="GBM52262.1"/>
    </source>
</evidence>
<organism evidence="1 2">
    <name type="scientific">Araneus ventricosus</name>
    <name type="common">Orbweaver spider</name>
    <name type="synonym">Epeira ventricosa</name>
    <dbReference type="NCBI Taxonomy" id="182803"/>
    <lineage>
        <taxon>Eukaryota</taxon>
        <taxon>Metazoa</taxon>
        <taxon>Ecdysozoa</taxon>
        <taxon>Arthropoda</taxon>
        <taxon>Chelicerata</taxon>
        <taxon>Arachnida</taxon>
        <taxon>Araneae</taxon>
        <taxon>Araneomorphae</taxon>
        <taxon>Entelegynae</taxon>
        <taxon>Araneoidea</taxon>
        <taxon>Araneidae</taxon>
        <taxon>Araneus</taxon>
    </lineage>
</organism>
<dbReference type="EMBL" id="BGPR01001371">
    <property type="protein sequence ID" value="GBM52262.1"/>
    <property type="molecule type" value="Genomic_DNA"/>
</dbReference>